<dbReference type="Proteomes" id="UP001597393">
    <property type="component" value="Unassembled WGS sequence"/>
</dbReference>
<keyword evidence="1" id="KW-0676">Redox-active center</keyword>
<gene>
    <name evidence="3" type="ORF">ACFSQ3_13980</name>
</gene>
<keyword evidence="4" id="KW-1185">Reference proteome</keyword>
<dbReference type="GO" id="GO:0140824">
    <property type="term" value="F:thioredoxin-dependent peroxiredoxin activity"/>
    <property type="evidence" value="ECO:0007669"/>
    <property type="project" value="UniProtKB-EC"/>
</dbReference>
<reference evidence="4" key="1">
    <citation type="journal article" date="2019" name="Int. J. Syst. Evol. Microbiol.">
        <title>The Global Catalogue of Microorganisms (GCM) 10K type strain sequencing project: providing services to taxonomists for standard genome sequencing and annotation.</title>
        <authorList>
            <consortium name="The Broad Institute Genomics Platform"/>
            <consortium name="The Broad Institute Genome Sequencing Center for Infectious Disease"/>
            <person name="Wu L."/>
            <person name="Ma J."/>
        </authorList>
    </citation>
    <scope>NUCLEOTIDE SEQUENCE [LARGE SCALE GENOMIC DNA]</scope>
    <source>
        <strain evidence="4">KCTC 42248</strain>
    </source>
</reference>
<protein>
    <submittedName>
        <fullName evidence="3">Peroxiredoxin family protein</fullName>
        <ecNumber evidence="3">1.11.1.24</ecNumber>
    </submittedName>
</protein>
<dbReference type="InterPro" id="IPR017937">
    <property type="entry name" value="Thioredoxin_CS"/>
</dbReference>
<name>A0ABW5NLU6_9SPHI</name>
<evidence type="ECO:0000256" key="1">
    <source>
        <dbReference type="ARBA" id="ARBA00023284"/>
    </source>
</evidence>
<dbReference type="PROSITE" id="PS00194">
    <property type="entry name" value="THIOREDOXIN_1"/>
    <property type="match status" value="1"/>
</dbReference>
<dbReference type="RefSeq" id="WP_380870202.1">
    <property type="nucleotide sequence ID" value="NZ_JBHUMA010000008.1"/>
</dbReference>
<dbReference type="EC" id="1.11.1.24" evidence="3"/>
<keyword evidence="3" id="KW-0575">Peroxidase</keyword>
<dbReference type="Gene3D" id="3.40.30.10">
    <property type="entry name" value="Glutaredoxin"/>
    <property type="match status" value="1"/>
</dbReference>
<dbReference type="EMBL" id="JBHUMA010000008">
    <property type="protein sequence ID" value="MFD2600061.1"/>
    <property type="molecule type" value="Genomic_DNA"/>
</dbReference>
<feature type="signal peptide" evidence="2">
    <location>
        <begin position="1"/>
        <end position="22"/>
    </location>
</feature>
<comment type="caution">
    <text evidence="3">The sequence shown here is derived from an EMBL/GenBank/DDBJ whole genome shotgun (WGS) entry which is preliminary data.</text>
</comment>
<evidence type="ECO:0000313" key="3">
    <source>
        <dbReference type="EMBL" id="MFD2600061.1"/>
    </source>
</evidence>
<accession>A0ABW5NLU6</accession>
<sequence length="165" mass="18713">MNFKLIWVIFLITLVGQASSFAQESSGIPAFKTFTRYDNGNSFTVDSLSKQGINVLIFYDPGCGHCQELGFDISQNFESWSKNTSFYFISMLEKADVDNYINRFAKNLCDQPNVLFLRDSIGEFITLFDPKTFPSTYIYSAESGKLIESYDGANATDKMRKHLVP</sequence>
<dbReference type="SUPFAM" id="SSF52833">
    <property type="entry name" value="Thioredoxin-like"/>
    <property type="match status" value="1"/>
</dbReference>
<evidence type="ECO:0000313" key="4">
    <source>
        <dbReference type="Proteomes" id="UP001597393"/>
    </source>
</evidence>
<organism evidence="3 4">
    <name type="scientific">Sphingobacterium corticis</name>
    <dbReference type="NCBI Taxonomy" id="1812823"/>
    <lineage>
        <taxon>Bacteria</taxon>
        <taxon>Pseudomonadati</taxon>
        <taxon>Bacteroidota</taxon>
        <taxon>Sphingobacteriia</taxon>
        <taxon>Sphingobacteriales</taxon>
        <taxon>Sphingobacteriaceae</taxon>
        <taxon>Sphingobacterium</taxon>
    </lineage>
</organism>
<dbReference type="InterPro" id="IPR036249">
    <property type="entry name" value="Thioredoxin-like_sf"/>
</dbReference>
<evidence type="ECO:0000256" key="2">
    <source>
        <dbReference type="SAM" id="SignalP"/>
    </source>
</evidence>
<keyword evidence="3" id="KW-0560">Oxidoreductase</keyword>
<keyword evidence="2" id="KW-0732">Signal</keyword>
<proteinExistence type="predicted"/>
<feature type="chain" id="PRO_5047463145" evidence="2">
    <location>
        <begin position="23"/>
        <end position="165"/>
    </location>
</feature>